<dbReference type="HOGENOM" id="CLU_383635_0_0_1"/>
<evidence type="ECO:0000256" key="3">
    <source>
        <dbReference type="ARBA" id="ARBA00022679"/>
    </source>
</evidence>
<keyword evidence="4" id="KW-0479">Metal-binding</keyword>
<dbReference type="GO" id="GO:0008270">
    <property type="term" value="F:zinc ion binding"/>
    <property type="evidence" value="ECO:0007669"/>
    <property type="project" value="UniProtKB-KW"/>
</dbReference>
<dbReference type="PROSITE" id="PS50089">
    <property type="entry name" value="ZF_RING_2"/>
    <property type="match status" value="1"/>
</dbReference>
<feature type="domain" description="RING-type" evidence="12">
    <location>
        <begin position="480"/>
        <end position="727"/>
    </location>
</feature>
<feature type="compositionally biased region" description="Polar residues" evidence="10">
    <location>
        <begin position="289"/>
        <end position="318"/>
    </location>
</feature>
<dbReference type="InterPro" id="IPR013083">
    <property type="entry name" value="Znf_RING/FYVE/PHD"/>
</dbReference>
<feature type="compositionally biased region" description="Polar residues" evidence="10">
    <location>
        <begin position="362"/>
        <end position="372"/>
    </location>
</feature>
<dbReference type="OrthoDB" id="5154124at2759"/>
<keyword evidence="6 9" id="KW-0863">Zinc-finger</keyword>
<feature type="region of interest" description="Disordered" evidence="10">
    <location>
        <begin position="339"/>
        <end position="387"/>
    </location>
</feature>
<dbReference type="SUPFAM" id="SSF57850">
    <property type="entry name" value="RING/U-box"/>
    <property type="match status" value="2"/>
</dbReference>
<sequence length="727" mass="81212">MEAQRNGSRHRITSRLNLILMRACTTSRLLGAYKYRNPTTVKSELRTFEGPQVLLHKVGGGQPSGFACTSLCLSLSPNLHVPQAKLLAPALGAELRCRSLKKKATNVFRRNDNKTNDATTGTASLEPCNDAPDAGLQGSSRTSQGRGSAVTPPASKISATNRSFSAAQDMQAPRYVPFFEAAPIQRNTATTKTSFYGNLRPGIMAGFGEDDYPIWLFDGDETDDDTKTERQRAFEGSGTRPNNAVQPLELVEWQRTKKPTPRPTQQPSGTPLYITSPSPDDLLRHTRGESSTSRQKQSAVPSARHVQNNMPRVNGSPTRDNRSDESIGAYTLLQHSPILDHKPSSSCKVAQALASPAEDQFRSSPRSQSTMLPPQPPKPPATKQRGYAPIPASIFSGFDSDEDVAASPDSTSDVQSLYVNLSAWAGRFLAVARNHPQENVEPNMDELADDFSFGQRYHQSSNTSNIVVTRRRVRSEQLNGSRECIVCTDTKPTTQFPRFSITATCTHAPGTCLDCIKASIRSDMNCKLWTDIRCPECREFLDYADIQKYSDPTMFLRYENLALRAAMSQAEDFFWCTSGCGSGQVHESGTDQPIVVCLHCGHRSCYQHNVPWHQDLTCDEYDRFLEDPENFRSRLELDNEEWARRTQAMHDTDQTLARELFAEEEQQTRESKARQKEERERAQRAATMARKAAARRKKEDEKSLEKIRKITKTCPGCGWAIEKRDGW</sequence>
<evidence type="ECO:0000256" key="10">
    <source>
        <dbReference type="SAM" id="MobiDB-lite"/>
    </source>
</evidence>
<dbReference type="STRING" id="1283841.A0A084QIG9"/>
<feature type="compositionally biased region" description="Basic and acidic residues" evidence="10">
    <location>
        <begin position="666"/>
        <end position="683"/>
    </location>
</feature>
<dbReference type="InterPro" id="IPR031127">
    <property type="entry name" value="E3_UB_ligase_RBR"/>
</dbReference>
<evidence type="ECO:0000256" key="5">
    <source>
        <dbReference type="ARBA" id="ARBA00022737"/>
    </source>
</evidence>
<evidence type="ECO:0000256" key="8">
    <source>
        <dbReference type="ARBA" id="ARBA00022833"/>
    </source>
</evidence>
<dbReference type="InterPro" id="IPR002867">
    <property type="entry name" value="IBR_dom"/>
</dbReference>
<dbReference type="GO" id="GO:0061630">
    <property type="term" value="F:ubiquitin protein ligase activity"/>
    <property type="evidence" value="ECO:0007669"/>
    <property type="project" value="UniProtKB-EC"/>
</dbReference>
<dbReference type="InterPro" id="IPR001841">
    <property type="entry name" value="Znf_RING"/>
</dbReference>
<organism evidence="13 14">
    <name type="scientific">Stachybotrys chlorohalonatus (strain IBT 40285)</name>
    <dbReference type="NCBI Taxonomy" id="1283841"/>
    <lineage>
        <taxon>Eukaryota</taxon>
        <taxon>Fungi</taxon>
        <taxon>Dikarya</taxon>
        <taxon>Ascomycota</taxon>
        <taxon>Pezizomycotina</taxon>
        <taxon>Sordariomycetes</taxon>
        <taxon>Hypocreomycetidae</taxon>
        <taxon>Hypocreales</taxon>
        <taxon>Stachybotryaceae</taxon>
        <taxon>Stachybotrys</taxon>
    </lineage>
</organism>
<evidence type="ECO:0000313" key="13">
    <source>
        <dbReference type="EMBL" id="KFA63754.1"/>
    </source>
</evidence>
<feature type="region of interest" description="Disordered" evidence="10">
    <location>
        <begin position="108"/>
        <end position="160"/>
    </location>
</feature>
<dbReference type="PROSITE" id="PS51873">
    <property type="entry name" value="TRIAD"/>
    <property type="match status" value="1"/>
</dbReference>
<keyword evidence="14" id="KW-1185">Reference proteome</keyword>
<gene>
    <name evidence="13" type="ORF">S40285_01969</name>
</gene>
<proteinExistence type="predicted"/>
<evidence type="ECO:0000256" key="2">
    <source>
        <dbReference type="ARBA" id="ARBA00012251"/>
    </source>
</evidence>
<evidence type="ECO:0000259" key="12">
    <source>
        <dbReference type="PROSITE" id="PS51873"/>
    </source>
</evidence>
<dbReference type="CDD" id="cd20335">
    <property type="entry name" value="BRcat_RBR"/>
    <property type="match status" value="1"/>
</dbReference>
<feature type="compositionally biased region" description="Low complexity" evidence="10">
    <location>
        <begin position="135"/>
        <end position="148"/>
    </location>
</feature>
<keyword evidence="8" id="KW-0862">Zinc</keyword>
<dbReference type="SMART" id="SM00647">
    <property type="entry name" value="IBR"/>
    <property type="match status" value="1"/>
</dbReference>
<evidence type="ECO:0000256" key="9">
    <source>
        <dbReference type="PROSITE-ProRule" id="PRU00175"/>
    </source>
</evidence>
<feature type="domain" description="RING-type" evidence="11">
    <location>
        <begin position="484"/>
        <end position="538"/>
    </location>
</feature>
<accession>A0A084QIG9</accession>
<dbReference type="Gene3D" id="3.30.40.10">
    <property type="entry name" value="Zinc/RING finger domain, C3HC4 (zinc finger)"/>
    <property type="match status" value="1"/>
</dbReference>
<dbReference type="AlphaFoldDB" id="A0A084QIG9"/>
<keyword evidence="3" id="KW-0808">Transferase</keyword>
<evidence type="ECO:0000256" key="4">
    <source>
        <dbReference type="ARBA" id="ARBA00022723"/>
    </source>
</evidence>
<feature type="region of interest" description="Disordered" evidence="10">
    <location>
        <begin position="216"/>
        <end position="324"/>
    </location>
</feature>
<reference evidence="13 14" key="1">
    <citation type="journal article" date="2014" name="BMC Genomics">
        <title>Comparative genome sequencing reveals chemotype-specific gene clusters in the toxigenic black mold Stachybotrys.</title>
        <authorList>
            <person name="Semeiks J."/>
            <person name="Borek D."/>
            <person name="Otwinowski Z."/>
            <person name="Grishin N.V."/>
        </authorList>
    </citation>
    <scope>NUCLEOTIDE SEQUENCE [LARGE SCALE GENOMIC DNA]</scope>
    <source>
        <strain evidence="13 14">IBT 40285</strain>
    </source>
</reference>
<dbReference type="Pfam" id="PF01485">
    <property type="entry name" value="IBR"/>
    <property type="match status" value="1"/>
</dbReference>
<comment type="catalytic activity">
    <reaction evidence="1">
        <text>[E2 ubiquitin-conjugating enzyme]-S-ubiquitinyl-L-cysteine + [acceptor protein]-L-lysine = [E2 ubiquitin-conjugating enzyme]-L-cysteine + [acceptor protein]-N(6)-ubiquitinyl-L-lysine.</text>
        <dbReference type="EC" id="2.3.2.31"/>
    </reaction>
</comment>
<evidence type="ECO:0000256" key="7">
    <source>
        <dbReference type="ARBA" id="ARBA00022786"/>
    </source>
</evidence>
<evidence type="ECO:0000256" key="6">
    <source>
        <dbReference type="ARBA" id="ARBA00022771"/>
    </source>
</evidence>
<evidence type="ECO:0000256" key="1">
    <source>
        <dbReference type="ARBA" id="ARBA00001798"/>
    </source>
</evidence>
<keyword evidence="7" id="KW-0833">Ubl conjugation pathway</keyword>
<dbReference type="Proteomes" id="UP000028524">
    <property type="component" value="Unassembled WGS sequence"/>
</dbReference>
<dbReference type="InParanoid" id="A0A084QIG9"/>
<evidence type="ECO:0000313" key="14">
    <source>
        <dbReference type="Proteomes" id="UP000028524"/>
    </source>
</evidence>
<feature type="region of interest" description="Disordered" evidence="10">
    <location>
        <begin position="663"/>
        <end position="704"/>
    </location>
</feature>
<dbReference type="PANTHER" id="PTHR11685">
    <property type="entry name" value="RBR FAMILY RING FINGER AND IBR DOMAIN-CONTAINING"/>
    <property type="match status" value="1"/>
</dbReference>
<dbReference type="InterPro" id="IPR044066">
    <property type="entry name" value="TRIAD_supradom"/>
</dbReference>
<evidence type="ECO:0000259" key="11">
    <source>
        <dbReference type="PROSITE" id="PS50089"/>
    </source>
</evidence>
<dbReference type="EC" id="2.3.2.31" evidence="2"/>
<protein>
    <recommendedName>
        <fullName evidence="2">RBR-type E3 ubiquitin transferase</fullName>
        <ecNumber evidence="2">2.3.2.31</ecNumber>
    </recommendedName>
</protein>
<name>A0A084QIG9_STAC4</name>
<keyword evidence="5" id="KW-0677">Repeat</keyword>
<dbReference type="GO" id="GO:0016567">
    <property type="term" value="P:protein ubiquitination"/>
    <property type="evidence" value="ECO:0007669"/>
    <property type="project" value="InterPro"/>
</dbReference>
<dbReference type="EMBL" id="KL660721">
    <property type="protein sequence ID" value="KFA63754.1"/>
    <property type="molecule type" value="Genomic_DNA"/>
</dbReference>